<dbReference type="GO" id="GO:0008270">
    <property type="term" value="F:zinc ion binding"/>
    <property type="evidence" value="ECO:0007669"/>
    <property type="project" value="UniProtKB-KW"/>
</dbReference>
<evidence type="ECO:0000256" key="1">
    <source>
        <dbReference type="RuleBase" id="RU367073"/>
    </source>
</evidence>
<dbReference type="PANTHER" id="PTHR22166:SF12">
    <property type="entry name" value="ENDOPLASMIC RETICULUM JUNCTION FORMATION PROTEIN LUNAPARK"/>
    <property type="match status" value="1"/>
</dbReference>
<dbReference type="GO" id="GO:0098826">
    <property type="term" value="C:endoplasmic reticulum tubular network membrane"/>
    <property type="evidence" value="ECO:0007669"/>
    <property type="project" value="UniProtKB-UniRule"/>
</dbReference>
<feature type="domain" description="Lunapark zinc ribbon" evidence="2">
    <location>
        <begin position="145"/>
        <end position="192"/>
    </location>
</feature>
<keyword evidence="1" id="KW-0812">Transmembrane</keyword>
<evidence type="ECO:0000313" key="4">
    <source>
        <dbReference type="Proteomes" id="UP000192758"/>
    </source>
</evidence>
<dbReference type="Proteomes" id="UP000192758">
    <property type="component" value="Unassembled WGS sequence"/>
</dbReference>
<dbReference type="InterPro" id="IPR040115">
    <property type="entry name" value="Lnp"/>
</dbReference>
<sequence>MGNVFSRPKTINEKLFEYEEQILNTEAKLIQLRRNGISMKFIGIGAVLVPILIAFGVNYFISFLVGFLIISFVILFRIKYKKSCIRMEEYKLKKLKEEQKNFVKNAKEDVNFAKTRRLIEKYETEENKESFFNTVLNKKQTRGEKLANFILANDPNKMYALICNNCGLHNGLIDPLNKDVKFFYCYDCKHKNIRGENKPKKTIEHKIENSITNLSELDESSLSLS</sequence>
<evidence type="ECO:0000259" key="2">
    <source>
        <dbReference type="Pfam" id="PF10058"/>
    </source>
</evidence>
<feature type="transmembrane region" description="Helical" evidence="1">
    <location>
        <begin position="59"/>
        <end position="78"/>
    </location>
</feature>
<keyword evidence="1" id="KW-0862">Zinc</keyword>
<dbReference type="GO" id="GO:1903373">
    <property type="term" value="P:positive regulation of endoplasmic reticulum tubular network organization"/>
    <property type="evidence" value="ECO:0007669"/>
    <property type="project" value="UniProtKB-UniRule"/>
</dbReference>
<keyword evidence="4" id="KW-1185">Reference proteome</keyword>
<dbReference type="VEuPathDB" id="MicrosporidiaDB:EHP00_646"/>
<dbReference type="GO" id="GO:0071788">
    <property type="term" value="P:endoplasmic reticulum tubular network maintenance"/>
    <property type="evidence" value="ECO:0007669"/>
    <property type="project" value="UniProtKB-UniRule"/>
</dbReference>
<comment type="similarity">
    <text evidence="1">Belongs to the lunapark family.</text>
</comment>
<name>A0A1W0E8K1_9MICR</name>
<dbReference type="InterPro" id="IPR019273">
    <property type="entry name" value="Lunapark_Znf"/>
</dbReference>
<dbReference type="AlphaFoldDB" id="A0A1W0E8K1"/>
<reference evidence="3 4" key="1">
    <citation type="journal article" date="2017" name="Environ. Microbiol.">
        <title>Decay of the glycolytic pathway and adaptation to intranuclear parasitism within Enterocytozoonidae microsporidia.</title>
        <authorList>
            <person name="Wiredu Boakye D."/>
            <person name="Jaroenlak P."/>
            <person name="Prachumwat A."/>
            <person name="Williams T.A."/>
            <person name="Bateman K.S."/>
            <person name="Itsathitphaisarn O."/>
            <person name="Sritunyalucksana K."/>
            <person name="Paszkiewicz K.H."/>
            <person name="Moore K.A."/>
            <person name="Stentiford G.D."/>
            <person name="Williams B.A."/>
        </authorList>
    </citation>
    <scope>NUCLEOTIDE SEQUENCE [LARGE SCALE GENOMIC DNA]</scope>
    <source>
        <strain evidence="3 4">TH1</strain>
    </source>
</reference>
<comment type="subcellular location">
    <subcellularLocation>
        <location evidence="1">Endoplasmic reticulum membrane</location>
        <topology evidence="1">Multi-pass membrane protein</topology>
    </subcellularLocation>
</comment>
<protein>
    <recommendedName>
        <fullName evidence="1">Endoplasmic reticulum junction formation protein lunapark</fullName>
    </recommendedName>
</protein>
<comment type="domain">
    <text evidence="1">The C4-type zinc finger motif is necessary both for its ER three-way tubular junction localization and formation.</text>
</comment>
<dbReference type="EMBL" id="MNPJ01000007">
    <property type="protein sequence ID" value="OQS55570.1"/>
    <property type="molecule type" value="Genomic_DNA"/>
</dbReference>
<dbReference type="OrthoDB" id="1725934at2759"/>
<feature type="transmembrane region" description="Helical" evidence="1">
    <location>
        <begin position="37"/>
        <end position="53"/>
    </location>
</feature>
<keyword evidence="1" id="KW-0479">Metal-binding</keyword>
<keyword evidence="1" id="KW-0863">Zinc-finger</keyword>
<keyword evidence="1" id="KW-0472">Membrane</keyword>
<comment type="caution">
    <text evidence="3">The sequence shown here is derived from an EMBL/GenBank/DDBJ whole genome shotgun (WGS) entry which is preliminary data.</text>
</comment>
<dbReference type="PANTHER" id="PTHR22166">
    <property type="entry name" value="ENDOPLASMIC RETICULUM JUNCTION FORMATION PROTEIN LUNAPARK"/>
    <property type="match status" value="1"/>
</dbReference>
<keyword evidence="1" id="KW-0256">Endoplasmic reticulum</keyword>
<comment type="function">
    <text evidence="1">Plays a role in determining ER morphology.</text>
</comment>
<evidence type="ECO:0000313" key="3">
    <source>
        <dbReference type="EMBL" id="OQS55570.1"/>
    </source>
</evidence>
<accession>A0A1W0E8K1</accession>
<gene>
    <name evidence="3" type="ORF">EHP00_646</name>
</gene>
<proteinExistence type="inferred from homology"/>
<organism evidence="3 4">
    <name type="scientific">Ecytonucleospora hepatopenaei</name>
    <dbReference type="NCBI Taxonomy" id="646526"/>
    <lineage>
        <taxon>Eukaryota</taxon>
        <taxon>Fungi</taxon>
        <taxon>Fungi incertae sedis</taxon>
        <taxon>Microsporidia</taxon>
        <taxon>Enterocytozoonidae</taxon>
        <taxon>Ecytonucleospora</taxon>
    </lineage>
</organism>
<dbReference type="Pfam" id="PF10058">
    <property type="entry name" value="Zn_ribbon_10"/>
    <property type="match status" value="1"/>
</dbReference>
<keyword evidence="1" id="KW-1133">Transmembrane helix</keyword>